<dbReference type="EMBL" id="WNWM01000002">
    <property type="protein sequence ID" value="MUI14952.1"/>
    <property type="molecule type" value="Genomic_DNA"/>
</dbReference>
<evidence type="ECO:0000256" key="1">
    <source>
        <dbReference type="ARBA" id="ARBA00004571"/>
    </source>
</evidence>
<dbReference type="GO" id="GO:0015344">
    <property type="term" value="F:siderophore uptake transmembrane transporter activity"/>
    <property type="evidence" value="ECO:0007669"/>
    <property type="project" value="TreeGrafter"/>
</dbReference>
<evidence type="ECO:0000259" key="13">
    <source>
        <dbReference type="Pfam" id="PF00593"/>
    </source>
</evidence>
<keyword evidence="4 10" id="KW-1134">Transmembrane beta strand</keyword>
<dbReference type="InterPro" id="IPR039426">
    <property type="entry name" value="TonB-dep_rcpt-like"/>
</dbReference>
<evidence type="ECO:0000313" key="16">
    <source>
        <dbReference type="Proteomes" id="UP000431684"/>
    </source>
</evidence>
<dbReference type="PANTHER" id="PTHR30069">
    <property type="entry name" value="TONB-DEPENDENT OUTER MEMBRANE RECEPTOR"/>
    <property type="match status" value="1"/>
</dbReference>
<dbReference type="PANTHER" id="PTHR30069:SF36">
    <property type="entry name" value="BLL6948 PROTEIN"/>
    <property type="match status" value="1"/>
</dbReference>
<keyword evidence="7 10" id="KW-0472">Membrane</keyword>
<evidence type="ECO:0000256" key="12">
    <source>
        <dbReference type="SAM" id="SignalP"/>
    </source>
</evidence>
<evidence type="ECO:0000256" key="4">
    <source>
        <dbReference type="ARBA" id="ARBA00022452"/>
    </source>
</evidence>
<dbReference type="Gene3D" id="2.170.130.10">
    <property type="entry name" value="TonB-dependent receptor, plug domain"/>
    <property type="match status" value="1"/>
</dbReference>
<proteinExistence type="inferred from homology"/>
<keyword evidence="6 11" id="KW-0798">TonB box</keyword>
<dbReference type="Gene3D" id="2.40.170.20">
    <property type="entry name" value="TonB-dependent receptor, beta-barrel domain"/>
    <property type="match status" value="1"/>
</dbReference>
<dbReference type="Pfam" id="PF07715">
    <property type="entry name" value="Plug"/>
    <property type="match status" value="1"/>
</dbReference>
<dbReference type="GO" id="GO:0009279">
    <property type="term" value="C:cell outer membrane"/>
    <property type="evidence" value="ECO:0007669"/>
    <property type="project" value="UniProtKB-SubCell"/>
</dbReference>
<keyword evidence="8 15" id="KW-0675">Receptor</keyword>
<keyword evidence="12" id="KW-0732">Signal</keyword>
<evidence type="ECO:0000256" key="10">
    <source>
        <dbReference type="PROSITE-ProRule" id="PRU01360"/>
    </source>
</evidence>
<evidence type="ECO:0000313" key="15">
    <source>
        <dbReference type="EMBL" id="MUI14952.1"/>
    </source>
</evidence>
<keyword evidence="5 10" id="KW-0812">Transmembrane</keyword>
<evidence type="ECO:0000256" key="3">
    <source>
        <dbReference type="ARBA" id="ARBA00022448"/>
    </source>
</evidence>
<evidence type="ECO:0000256" key="8">
    <source>
        <dbReference type="ARBA" id="ARBA00023170"/>
    </source>
</evidence>
<evidence type="ECO:0000259" key="14">
    <source>
        <dbReference type="Pfam" id="PF07715"/>
    </source>
</evidence>
<keyword evidence="9 10" id="KW-0998">Cell outer membrane</keyword>
<organism evidence="15 16">
    <name type="scientific">Pseudoduganella dura</name>
    <dbReference type="NCBI Taxonomy" id="321982"/>
    <lineage>
        <taxon>Bacteria</taxon>
        <taxon>Pseudomonadati</taxon>
        <taxon>Pseudomonadota</taxon>
        <taxon>Betaproteobacteria</taxon>
        <taxon>Burkholderiales</taxon>
        <taxon>Oxalobacteraceae</taxon>
        <taxon>Telluria group</taxon>
        <taxon>Pseudoduganella</taxon>
    </lineage>
</organism>
<feature type="chain" id="PRO_5026158343" evidence="12">
    <location>
        <begin position="20"/>
        <end position="685"/>
    </location>
</feature>
<evidence type="ECO:0000256" key="11">
    <source>
        <dbReference type="RuleBase" id="RU003357"/>
    </source>
</evidence>
<dbReference type="RefSeq" id="WP_155710699.1">
    <property type="nucleotide sequence ID" value="NZ_BMWU01000024.1"/>
</dbReference>
<dbReference type="SUPFAM" id="SSF56935">
    <property type="entry name" value="Porins"/>
    <property type="match status" value="1"/>
</dbReference>
<feature type="domain" description="TonB-dependent receptor-like beta-barrel" evidence="13">
    <location>
        <begin position="229"/>
        <end position="640"/>
    </location>
</feature>
<feature type="signal peptide" evidence="12">
    <location>
        <begin position="1"/>
        <end position="19"/>
    </location>
</feature>
<reference evidence="15 16" key="1">
    <citation type="submission" date="2019-11" db="EMBL/GenBank/DDBJ databases">
        <title>Draft Genome Sequences of Six Type Strains of the Genus Massilia.</title>
        <authorList>
            <person name="Miess H."/>
            <person name="Frediansyah A."/>
            <person name="Goeker M."/>
            <person name="Gross H."/>
        </authorList>
    </citation>
    <scope>NUCLEOTIDE SEQUENCE [LARGE SCALE GENOMIC DNA]</scope>
    <source>
        <strain evidence="15 16">DSM 17513</strain>
    </source>
</reference>
<comment type="similarity">
    <text evidence="2 10 11">Belongs to the TonB-dependent receptor family.</text>
</comment>
<dbReference type="PROSITE" id="PS52016">
    <property type="entry name" value="TONB_DEPENDENT_REC_3"/>
    <property type="match status" value="1"/>
</dbReference>
<dbReference type="InterPro" id="IPR036942">
    <property type="entry name" value="Beta-barrel_TonB_sf"/>
</dbReference>
<evidence type="ECO:0000256" key="6">
    <source>
        <dbReference type="ARBA" id="ARBA00023077"/>
    </source>
</evidence>
<name>A0A6I3XNX4_9BURK</name>
<sequence>MNKLILGLAGTLCASAAQAQAPEQPAENTAATVQVLGNYDNGVGTSDAASAGTVTANLIASRPALRPGEVLEFVPGVIVTQHSGDGKANQYFLRGFNLDHGTDFATFVDGMPVNMRTHAHGQGYTDLNFLIPELVNRIRYRKGPYYADEGDFASAGAAHMGLADRLPAGLATLTVGENAYRRGLVANSTAAGNGNLLYALELAHNDGPWTTPEAFHKTSALLRYSAGSAADRLSVTAMGYKGAWHATSQVPLRAVQDGRLGEFDAADASDGGRAARYSLSAEWRRRGADTLWQAIAYAVRSDLTLFNNFTYFLDDPENGDQFKQTERRKMTGLDVSHTWFGQLAGRPMENAVGVQGRFDRIAPVGLYATTGQRVLRTIAESRVSEASAAAWLQNTVQWTPWLRSIAGVRYDRYRFDVASSILENSGTANDHIASPKLSVVLGPWDRTEFFVNYGEGFHSNDARGTTARLSPREREPVDPVTPLVKTRGAELGLRTELVPGLQSSMALWRLRSGSELVFSGDAGDTAPSRGSKRSGIEWNNHYIASRWLLLDLDLAYSRARYTEHDPAGDRVPGSVEKVVAFGATVNDVGPWSGAFQMRYFGPRPLIEDNSVRSSSTAIAYLRGGYRIDRRWQVSVDVFNLFDRKASDVDYYYASRLPGEAAEGEEDIHYHPAERRTARVTLRAVF</sequence>
<gene>
    <name evidence="15" type="ORF">GJV26_21145</name>
</gene>
<comment type="caution">
    <text evidence="15">The sequence shown here is derived from an EMBL/GenBank/DDBJ whole genome shotgun (WGS) entry which is preliminary data.</text>
</comment>
<keyword evidence="3 10" id="KW-0813">Transport</keyword>
<evidence type="ECO:0000256" key="9">
    <source>
        <dbReference type="ARBA" id="ARBA00023237"/>
    </source>
</evidence>
<evidence type="ECO:0000256" key="5">
    <source>
        <dbReference type="ARBA" id="ARBA00022692"/>
    </source>
</evidence>
<keyword evidence="16" id="KW-1185">Reference proteome</keyword>
<feature type="domain" description="TonB-dependent receptor plug" evidence="14">
    <location>
        <begin position="49"/>
        <end position="157"/>
    </location>
</feature>
<dbReference type="InterPro" id="IPR000531">
    <property type="entry name" value="Beta-barrel_TonB"/>
</dbReference>
<dbReference type="AlphaFoldDB" id="A0A6I3XNX4"/>
<dbReference type="Proteomes" id="UP000431684">
    <property type="component" value="Unassembled WGS sequence"/>
</dbReference>
<evidence type="ECO:0000256" key="7">
    <source>
        <dbReference type="ARBA" id="ARBA00023136"/>
    </source>
</evidence>
<evidence type="ECO:0000256" key="2">
    <source>
        <dbReference type="ARBA" id="ARBA00009810"/>
    </source>
</evidence>
<comment type="subcellular location">
    <subcellularLocation>
        <location evidence="1 10">Cell outer membrane</location>
        <topology evidence="1 10">Multi-pass membrane protein</topology>
    </subcellularLocation>
</comment>
<protein>
    <submittedName>
        <fullName evidence="15">TonB-dependent receptor</fullName>
    </submittedName>
</protein>
<dbReference type="Pfam" id="PF00593">
    <property type="entry name" value="TonB_dep_Rec_b-barrel"/>
    <property type="match status" value="1"/>
</dbReference>
<dbReference type="OrthoDB" id="99480at2"/>
<accession>A0A6I3XNX4</accession>
<dbReference type="GO" id="GO:0044718">
    <property type="term" value="P:siderophore transmembrane transport"/>
    <property type="evidence" value="ECO:0007669"/>
    <property type="project" value="TreeGrafter"/>
</dbReference>
<dbReference type="InterPro" id="IPR037066">
    <property type="entry name" value="Plug_dom_sf"/>
</dbReference>
<dbReference type="InterPro" id="IPR012910">
    <property type="entry name" value="Plug_dom"/>
</dbReference>